<evidence type="ECO:0008006" key="8">
    <source>
        <dbReference type="Google" id="ProtNLM"/>
    </source>
</evidence>
<dbReference type="InterPro" id="IPR043519">
    <property type="entry name" value="NT_sf"/>
</dbReference>
<dbReference type="InterPro" id="IPR002934">
    <property type="entry name" value="Polymerase_NTP_transf_dom"/>
</dbReference>
<keyword evidence="7" id="KW-1185">Reference proteome</keyword>
<proteinExistence type="predicted"/>
<feature type="domain" description="Adenylyltransferase AadA C-terminal" evidence="5">
    <location>
        <begin position="149"/>
        <end position="246"/>
    </location>
</feature>
<dbReference type="EMBL" id="CVTD020000010">
    <property type="protein sequence ID" value="CRZ34064.1"/>
    <property type="molecule type" value="Genomic_DNA"/>
</dbReference>
<name>A0A0H5SF62_HERHM</name>
<evidence type="ECO:0000259" key="4">
    <source>
        <dbReference type="Pfam" id="PF01909"/>
    </source>
</evidence>
<dbReference type="Pfam" id="PF01909">
    <property type="entry name" value="NTP_transf_2"/>
    <property type="match status" value="1"/>
</dbReference>
<accession>A0A0H5SF62</accession>
<protein>
    <recommendedName>
        <fullName evidence="8">Streptomycin 3'-adenylyltransferase</fullName>
    </recommendedName>
</protein>
<dbReference type="Gene3D" id="3.30.460.10">
    <property type="entry name" value="Beta Polymerase, domain 2"/>
    <property type="match status" value="1"/>
</dbReference>
<dbReference type="GO" id="GO:0046677">
    <property type="term" value="P:response to antibiotic"/>
    <property type="evidence" value="ECO:0007669"/>
    <property type="project" value="UniProtKB-KW"/>
</dbReference>
<dbReference type="Proteomes" id="UP000236497">
    <property type="component" value="Unassembled WGS sequence"/>
</dbReference>
<dbReference type="InterPro" id="IPR025184">
    <property type="entry name" value="AadA_C"/>
</dbReference>
<evidence type="ECO:0000313" key="6">
    <source>
        <dbReference type="EMBL" id="CRZ34064.1"/>
    </source>
</evidence>
<sequence length="253" mass="29408">MDNIQNFFERLVRENIKILSDNLVGIYLHGSAAMGCFNPQKSDIDIITVVKDELTDDVKINFMDMVIDFNNEAPAKGLEISIVKEAVCNPFIYPTPFELHFSNMHLDWYMKNPTDYVKKMKGTDKDLAAHFKIIYHRGRTLYGKEIKDVFCDISEEYYKDSILNDIINAIEEILDNPVYIILNLCRVLAYVQEKFILSKEEGAEWGILNLPGKYRNLIRAALDEYKNNINMHVNKELALEYAKYMLSCIYKCC</sequence>
<dbReference type="CDD" id="cd05403">
    <property type="entry name" value="NT_KNTase_like"/>
    <property type="match status" value="1"/>
</dbReference>
<feature type="domain" description="Polymerase nucleotidyl transferase" evidence="4">
    <location>
        <begin position="17"/>
        <end position="56"/>
    </location>
</feature>
<dbReference type="RefSeq" id="WP_242967532.1">
    <property type="nucleotide sequence ID" value="NZ_CVTD020000010.1"/>
</dbReference>
<reference evidence="6 7" key="1">
    <citation type="submission" date="2015-06" db="EMBL/GenBank/DDBJ databases">
        <authorList>
            <person name="Wibberg Daniel"/>
        </authorList>
    </citation>
    <scope>NUCLEOTIDE SEQUENCE [LARGE SCALE GENOMIC DNA]</scope>
    <source>
        <strain evidence="6 7">T3/55T</strain>
    </source>
</reference>
<dbReference type="PIRSF" id="PIRSF000819">
    <property type="entry name" value="Streptomycin_3-adenylyltransf"/>
    <property type="match status" value="1"/>
</dbReference>
<evidence type="ECO:0000313" key="7">
    <source>
        <dbReference type="Proteomes" id="UP000236497"/>
    </source>
</evidence>
<evidence type="ECO:0000256" key="3">
    <source>
        <dbReference type="ARBA" id="ARBA00047831"/>
    </source>
</evidence>
<evidence type="ECO:0000256" key="1">
    <source>
        <dbReference type="ARBA" id="ARBA00022679"/>
    </source>
</evidence>
<keyword evidence="2" id="KW-0046">Antibiotic resistance</keyword>
<keyword evidence="1" id="KW-0808">Transferase</keyword>
<evidence type="ECO:0000259" key="5">
    <source>
        <dbReference type="Pfam" id="PF13427"/>
    </source>
</evidence>
<organism evidence="6 7">
    <name type="scientific">Herbinix hemicellulosilytica</name>
    <dbReference type="NCBI Taxonomy" id="1564487"/>
    <lineage>
        <taxon>Bacteria</taxon>
        <taxon>Bacillati</taxon>
        <taxon>Bacillota</taxon>
        <taxon>Clostridia</taxon>
        <taxon>Lachnospirales</taxon>
        <taxon>Lachnospiraceae</taxon>
        <taxon>Herbinix</taxon>
    </lineage>
</organism>
<dbReference type="GO" id="GO:0070566">
    <property type="term" value="F:adenylyltransferase activity"/>
    <property type="evidence" value="ECO:0007669"/>
    <property type="project" value="InterPro"/>
</dbReference>
<gene>
    <name evidence="6" type="ORF">HHT355_0861</name>
</gene>
<dbReference type="SUPFAM" id="SSF81301">
    <property type="entry name" value="Nucleotidyltransferase"/>
    <property type="match status" value="1"/>
</dbReference>
<dbReference type="InterPro" id="IPR024172">
    <property type="entry name" value="AadA/Aad9"/>
</dbReference>
<dbReference type="Pfam" id="PF13427">
    <property type="entry name" value="AadA_C"/>
    <property type="match status" value="1"/>
</dbReference>
<dbReference type="AlphaFoldDB" id="A0A0H5SF62"/>
<comment type="catalytic activity">
    <reaction evidence="3">
        <text>spectinomycin + ATP = 9-O-adenylylspectinomycin + diphosphate</text>
        <dbReference type="Rhea" id="RHEA:63228"/>
        <dbReference type="ChEBI" id="CHEBI:30616"/>
        <dbReference type="ChEBI" id="CHEBI:33019"/>
        <dbReference type="ChEBI" id="CHEBI:146260"/>
        <dbReference type="ChEBI" id="CHEBI:146261"/>
    </reaction>
</comment>
<evidence type="ECO:0000256" key="2">
    <source>
        <dbReference type="ARBA" id="ARBA00023251"/>
    </source>
</evidence>